<accession>A0AA38TX04</accession>
<dbReference type="EMBL" id="JARYMX010000001">
    <property type="protein sequence ID" value="KAJ9568469.1"/>
    <property type="molecule type" value="Genomic_DNA"/>
</dbReference>
<dbReference type="Gene3D" id="3.40.50.1820">
    <property type="entry name" value="alpha/beta hydrolase"/>
    <property type="match status" value="1"/>
</dbReference>
<comment type="caution">
    <text evidence="1">The sequence shown here is derived from an EMBL/GenBank/DDBJ whole genome shotgun (WGS) entry which is preliminary data.</text>
</comment>
<dbReference type="InterPro" id="IPR029058">
    <property type="entry name" value="AB_hydrolase_fold"/>
</dbReference>
<protein>
    <submittedName>
        <fullName evidence="1">Uncharacterized protein</fullName>
    </submittedName>
</protein>
<evidence type="ECO:0000313" key="1">
    <source>
        <dbReference type="EMBL" id="KAJ9568469.1"/>
    </source>
</evidence>
<name>A0AA38TX04_9ASTR</name>
<proteinExistence type="predicted"/>
<gene>
    <name evidence="1" type="ORF">OSB04_004435</name>
</gene>
<dbReference type="SUPFAM" id="SSF53474">
    <property type="entry name" value="alpha/beta-Hydrolases"/>
    <property type="match status" value="1"/>
</dbReference>
<dbReference type="GO" id="GO:0006629">
    <property type="term" value="P:lipid metabolic process"/>
    <property type="evidence" value="ECO:0007669"/>
    <property type="project" value="InterPro"/>
</dbReference>
<dbReference type="PANTHER" id="PTHR11440">
    <property type="entry name" value="LECITHIN-CHOLESTEROL ACYLTRANSFERASE-RELATED"/>
    <property type="match status" value="1"/>
</dbReference>
<dbReference type="AlphaFoldDB" id="A0AA38TX04"/>
<organism evidence="1 2">
    <name type="scientific">Centaurea solstitialis</name>
    <name type="common">yellow star-thistle</name>
    <dbReference type="NCBI Taxonomy" id="347529"/>
    <lineage>
        <taxon>Eukaryota</taxon>
        <taxon>Viridiplantae</taxon>
        <taxon>Streptophyta</taxon>
        <taxon>Embryophyta</taxon>
        <taxon>Tracheophyta</taxon>
        <taxon>Spermatophyta</taxon>
        <taxon>Magnoliopsida</taxon>
        <taxon>eudicotyledons</taxon>
        <taxon>Gunneridae</taxon>
        <taxon>Pentapetalae</taxon>
        <taxon>asterids</taxon>
        <taxon>campanulids</taxon>
        <taxon>Asterales</taxon>
        <taxon>Asteraceae</taxon>
        <taxon>Carduoideae</taxon>
        <taxon>Cardueae</taxon>
        <taxon>Centaureinae</taxon>
        <taxon>Centaurea</taxon>
    </lineage>
</organism>
<evidence type="ECO:0000313" key="2">
    <source>
        <dbReference type="Proteomes" id="UP001172457"/>
    </source>
</evidence>
<reference evidence="1" key="1">
    <citation type="submission" date="2023-03" db="EMBL/GenBank/DDBJ databases">
        <title>Chromosome-scale reference genome and RAD-based genetic map of yellow starthistle (Centaurea solstitialis) reveal putative structural variation and QTLs associated with invader traits.</title>
        <authorList>
            <person name="Reatini B."/>
            <person name="Cang F.A."/>
            <person name="Jiang Q."/>
            <person name="Mckibben M.T.W."/>
            <person name="Barker M.S."/>
            <person name="Rieseberg L.H."/>
            <person name="Dlugosch K.M."/>
        </authorList>
    </citation>
    <scope>NUCLEOTIDE SEQUENCE</scope>
    <source>
        <strain evidence="1">CAN-66</strain>
        <tissue evidence="1">Leaf</tissue>
    </source>
</reference>
<dbReference type="GO" id="GO:0008374">
    <property type="term" value="F:O-acyltransferase activity"/>
    <property type="evidence" value="ECO:0007669"/>
    <property type="project" value="InterPro"/>
</dbReference>
<dbReference type="Pfam" id="PF02450">
    <property type="entry name" value="LCAT"/>
    <property type="match status" value="1"/>
</dbReference>
<keyword evidence="2" id="KW-1185">Reference proteome</keyword>
<sequence>MVLDPLRIMPAILNDRSKSPEDSTPNHNTMVFISGMGRIILHLKKPKMNTTCRALTLSSTDIFVQETDPKPPLCTKLLDSFKEKLQMAYNASGGQRVHVISHSFGGLLVKCFIALHPEETVKYIRKWITIGTPFQESCISAAWVHKQKLTHNARTHTHTHSYILYTQASELI</sequence>
<dbReference type="InterPro" id="IPR003386">
    <property type="entry name" value="LACT/PDAT_acylTrfase"/>
</dbReference>
<dbReference type="Proteomes" id="UP001172457">
    <property type="component" value="Chromosome 1"/>
</dbReference>